<accession>A0A3M7M079</accession>
<dbReference type="Proteomes" id="UP000265663">
    <property type="component" value="Unassembled WGS sequence"/>
</dbReference>
<gene>
    <name evidence="2" type="ORF">GMOD_00003900</name>
</gene>
<protein>
    <submittedName>
        <fullName evidence="2">Uncharacterized protein</fullName>
    </submittedName>
</protein>
<dbReference type="AlphaFoldDB" id="A0A3M7M079"/>
<feature type="region of interest" description="Disordered" evidence="1">
    <location>
        <begin position="1"/>
        <end position="21"/>
    </location>
</feature>
<evidence type="ECO:0000256" key="1">
    <source>
        <dbReference type="SAM" id="MobiDB-lite"/>
    </source>
</evidence>
<evidence type="ECO:0000313" key="3">
    <source>
        <dbReference type="Proteomes" id="UP000265663"/>
    </source>
</evidence>
<organism evidence="2 3">
    <name type="scientific">Pyrenophora seminiperda CCB06</name>
    <dbReference type="NCBI Taxonomy" id="1302712"/>
    <lineage>
        <taxon>Eukaryota</taxon>
        <taxon>Fungi</taxon>
        <taxon>Dikarya</taxon>
        <taxon>Ascomycota</taxon>
        <taxon>Pezizomycotina</taxon>
        <taxon>Dothideomycetes</taxon>
        <taxon>Pleosporomycetidae</taxon>
        <taxon>Pleosporales</taxon>
        <taxon>Pleosporineae</taxon>
        <taxon>Pleosporaceae</taxon>
        <taxon>Pyrenophora</taxon>
    </lineage>
</organism>
<dbReference type="EMBL" id="KE747814">
    <property type="protein sequence ID" value="RMZ67852.1"/>
    <property type="molecule type" value="Genomic_DNA"/>
</dbReference>
<evidence type="ECO:0000313" key="2">
    <source>
        <dbReference type="EMBL" id="RMZ67852.1"/>
    </source>
</evidence>
<proteinExistence type="predicted"/>
<name>A0A3M7M079_9PLEO</name>
<sequence length="38" mass="4333">MHASSLPVTDHGEQRESAMAQHPIEIKKILIISMHRHC</sequence>
<keyword evidence="3" id="KW-1185">Reference proteome</keyword>
<reference evidence="2 3" key="1">
    <citation type="journal article" date="2014" name="PLoS ONE">
        <title>De novo Genome Assembly of the Fungal Plant Pathogen Pyrenophora semeniperda.</title>
        <authorList>
            <person name="Soliai M.M."/>
            <person name="Meyer S.E."/>
            <person name="Udall J.A."/>
            <person name="Elzinga D.E."/>
            <person name="Hermansen R.A."/>
            <person name="Bodily P.M."/>
            <person name="Hart A.A."/>
            <person name="Coleman C.E."/>
        </authorList>
    </citation>
    <scope>NUCLEOTIDE SEQUENCE [LARGE SCALE GENOMIC DNA]</scope>
    <source>
        <strain evidence="2 3">CCB06</strain>
        <tissue evidence="2">Mycelium</tissue>
    </source>
</reference>